<comment type="similarity">
    <text evidence="6">Belongs to the TVP38/TMEM64 family.</text>
</comment>
<dbReference type="PANTHER" id="PTHR12677:SF59">
    <property type="entry name" value="GOLGI APPARATUS MEMBRANE PROTEIN TVP38-RELATED"/>
    <property type="match status" value="1"/>
</dbReference>
<dbReference type="Pfam" id="PF09335">
    <property type="entry name" value="VTT_dom"/>
    <property type="match status" value="1"/>
</dbReference>
<feature type="transmembrane region" description="Helical" evidence="6">
    <location>
        <begin position="91"/>
        <end position="112"/>
    </location>
</feature>
<feature type="transmembrane region" description="Helical" evidence="6">
    <location>
        <begin position="52"/>
        <end position="79"/>
    </location>
</feature>
<keyword evidence="5 6" id="KW-0472">Membrane</keyword>
<feature type="transmembrane region" description="Helical" evidence="6">
    <location>
        <begin position="198"/>
        <end position="220"/>
    </location>
</feature>
<feature type="domain" description="VTT" evidence="7">
    <location>
        <begin position="74"/>
        <end position="187"/>
    </location>
</feature>
<gene>
    <name evidence="8" type="ORF">DHM44_06620</name>
</gene>
<dbReference type="Proteomes" id="UP000262325">
    <property type="component" value="Unassembled WGS sequence"/>
</dbReference>
<evidence type="ECO:0000259" key="7">
    <source>
        <dbReference type="Pfam" id="PF09335"/>
    </source>
</evidence>
<dbReference type="PANTHER" id="PTHR12677">
    <property type="entry name" value="GOLGI APPARATUS MEMBRANE PROTEIN TVP38-RELATED"/>
    <property type="match status" value="1"/>
</dbReference>
<keyword evidence="4 6" id="KW-1133">Transmembrane helix</keyword>
<feature type="transmembrane region" description="Helical" evidence="6">
    <location>
        <begin position="164"/>
        <end position="186"/>
    </location>
</feature>
<dbReference type="EMBL" id="DPPF01000132">
    <property type="protein sequence ID" value="HCW93337.1"/>
    <property type="molecule type" value="Genomic_DNA"/>
</dbReference>
<evidence type="ECO:0000256" key="4">
    <source>
        <dbReference type="ARBA" id="ARBA00022989"/>
    </source>
</evidence>
<keyword evidence="2 6" id="KW-1003">Cell membrane</keyword>
<comment type="caution">
    <text evidence="8">The sequence shown here is derived from an EMBL/GenBank/DDBJ whole genome shotgun (WGS) entry which is preliminary data.</text>
</comment>
<dbReference type="InterPro" id="IPR015414">
    <property type="entry name" value="TMEM64"/>
</dbReference>
<evidence type="ECO:0000256" key="1">
    <source>
        <dbReference type="ARBA" id="ARBA00004651"/>
    </source>
</evidence>
<evidence type="ECO:0000313" key="9">
    <source>
        <dbReference type="Proteomes" id="UP000262325"/>
    </source>
</evidence>
<dbReference type="GO" id="GO:0005886">
    <property type="term" value="C:plasma membrane"/>
    <property type="evidence" value="ECO:0007669"/>
    <property type="project" value="UniProtKB-SubCell"/>
</dbReference>
<reference evidence="8 9" key="1">
    <citation type="journal article" date="2018" name="Nat. Biotechnol.">
        <title>A standardized bacterial taxonomy based on genome phylogeny substantially revises the tree of life.</title>
        <authorList>
            <person name="Parks D.H."/>
            <person name="Chuvochina M."/>
            <person name="Waite D.W."/>
            <person name="Rinke C."/>
            <person name="Skarshewski A."/>
            <person name="Chaumeil P.A."/>
            <person name="Hugenholtz P."/>
        </authorList>
    </citation>
    <scope>NUCLEOTIDE SEQUENCE [LARGE SCALE GENOMIC DNA]</scope>
    <source>
        <strain evidence="8">UBA8672</strain>
    </source>
</reference>
<evidence type="ECO:0000313" key="8">
    <source>
        <dbReference type="EMBL" id="HCW93337.1"/>
    </source>
</evidence>
<evidence type="ECO:0000256" key="2">
    <source>
        <dbReference type="ARBA" id="ARBA00022475"/>
    </source>
</evidence>
<sequence>MKILMNKKIIIIILLIAAIIILRNSPLADYLTFENIIKNKNRLLNLVESNYFISSISFILIYFAAITLSLPGAAILSLAGGMLFNIFPGVFYVNIGATAGALMAFIVARYLLGGKIQEKYAESLKKFNRELKNNGHYYLLTLRLIPVFPFFLINFLAGLTNIRIWTFFWTTSLGILPGSLVYTYAGRNLGSIDSPGEIFSTKVILAFTVLGLFAIVPPVLKKLFAKQKPEL</sequence>
<dbReference type="AlphaFoldDB" id="A0A3D5QBX6"/>
<organism evidence="8 9">
    <name type="scientific">Flexistipes sinusarabici</name>
    <dbReference type="NCBI Taxonomy" id="2352"/>
    <lineage>
        <taxon>Bacteria</taxon>
        <taxon>Pseudomonadati</taxon>
        <taxon>Deferribacterota</taxon>
        <taxon>Deferribacteres</taxon>
        <taxon>Deferribacterales</taxon>
        <taxon>Flexistipitaceae</taxon>
        <taxon>Flexistipes</taxon>
    </lineage>
</organism>
<evidence type="ECO:0000256" key="3">
    <source>
        <dbReference type="ARBA" id="ARBA00022692"/>
    </source>
</evidence>
<keyword evidence="3 6" id="KW-0812">Transmembrane</keyword>
<comment type="subcellular location">
    <subcellularLocation>
        <location evidence="1 6">Cell membrane</location>
        <topology evidence="1 6">Multi-pass membrane protein</topology>
    </subcellularLocation>
</comment>
<name>A0A3D5QBX6_FLESI</name>
<accession>A0A3D5QBX6</accession>
<feature type="transmembrane region" description="Helical" evidence="6">
    <location>
        <begin position="137"/>
        <end position="157"/>
    </location>
</feature>
<protein>
    <recommendedName>
        <fullName evidence="6">TVP38/TMEM64 family membrane protein</fullName>
    </recommendedName>
</protein>
<proteinExistence type="inferred from homology"/>
<evidence type="ECO:0000256" key="6">
    <source>
        <dbReference type="RuleBase" id="RU366058"/>
    </source>
</evidence>
<dbReference type="InterPro" id="IPR032816">
    <property type="entry name" value="VTT_dom"/>
</dbReference>
<evidence type="ECO:0000256" key="5">
    <source>
        <dbReference type="ARBA" id="ARBA00023136"/>
    </source>
</evidence>